<feature type="transmembrane region" description="Helical" evidence="2">
    <location>
        <begin position="7"/>
        <end position="27"/>
    </location>
</feature>
<evidence type="ECO:0000256" key="2">
    <source>
        <dbReference type="SAM" id="Phobius"/>
    </source>
</evidence>
<reference evidence="3" key="2">
    <citation type="journal article" date="2021" name="PeerJ">
        <title>Extensive microbial diversity within the chicken gut microbiome revealed by metagenomics and culture.</title>
        <authorList>
            <person name="Gilroy R."/>
            <person name="Ravi A."/>
            <person name="Getino M."/>
            <person name="Pursley I."/>
            <person name="Horton D.L."/>
            <person name="Alikhan N.F."/>
            <person name="Baker D."/>
            <person name="Gharbi K."/>
            <person name="Hall N."/>
            <person name="Watson M."/>
            <person name="Adriaenssens E.M."/>
            <person name="Foster-Nyarko E."/>
            <person name="Jarju S."/>
            <person name="Secka A."/>
            <person name="Antonio M."/>
            <person name="Oren A."/>
            <person name="Chaudhuri R.R."/>
            <person name="La Ragione R."/>
            <person name="Hildebrand F."/>
            <person name="Pallen M.J."/>
        </authorList>
    </citation>
    <scope>NUCLEOTIDE SEQUENCE</scope>
    <source>
        <strain evidence="3">1063</strain>
    </source>
</reference>
<comment type="caution">
    <text evidence="3">The sequence shown here is derived from an EMBL/GenBank/DDBJ whole genome shotgun (WGS) entry which is preliminary data.</text>
</comment>
<evidence type="ECO:0000256" key="1">
    <source>
        <dbReference type="SAM" id="MobiDB-lite"/>
    </source>
</evidence>
<proteinExistence type="predicted"/>
<reference evidence="3" key="1">
    <citation type="submission" date="2020-10" db="EMBL/GenBank/DDBJ databases">
        <authorList>
            <person name="Gilroy R."/>
        </authorList>
    </citation>
    <scope>NUCLEOTIDE SEQUENCE</scope>
    <source>
        <strain evidence="3">1063</strain>
    </source>
</reference>
<evidence type="ECO:0000313" key="3">
    <source>
        <dbReference type="EMBL" id="HIU20710.1"/>
    </source>
</evidence>
<sequence length="439" mass="45734">MQRQKTIAKWLVIILLCTLAVGAYILYDALYVGDLGGAAADDVTPPGENDDPTPSDPVEPDPPYYTELPRETQNFAGMSVGHVGGEGTDTVLDTVFTADCVYVFFRSASEEYDCRGAGLYAAVFTRNSLAAVTRIGEATDSFGGAKQTADGVAAAVSDEESGKLVVFSADGSVKGETALPSFDTAYLLLSGSVLFVFSSDGTALQCTSVARGLTSTVIPFRLSDGYTVREGMVTADGIVLVAEKGEDLSVIEFSQNDGFNTRLTYNKTSFMQIVPLAGEEGAAFALLGKTAAGLRLAVFDAECRAEAETVVDGAEGGVLFGDGVSLTLVRTGVTETYCRHLDLISTSPTSDVIGDVAAVRSSGNVRFYASVDGDGGMSVFVSADGGAFSSLMECGFAGGKLSSAVTDGKLLLSFSTSSTEGIFFENFGEADAYFVALPL</sequence>
<dbReference type="EMBL" id="DVMN01000007">
    <property type="protein sequence ID" value="HIU20710.1"/>
    <property type="molecule type" value="Genomic_DNA"/>
</dbReference>
<protein>
    <submittedName>
        <fullName evidence="3">Uncharacterized protein</fullName>
    </submittedName>
</protein>
<keyword evidence="2" id="KW-0472">Membrane</keyword>
<accession>A0A9D1HSW9</accession>
<dbReference type="AlphaFoldDB" id="A0A9D1HSW9"/>
<name>A0A9D1HSW9_9FIRM</name>
<gene>
    <name evidence="3" type="ORF">IAD51_00495</name>
</gene>
<feature type="region of interest" description="Disordered" evidence="1">
    <location>
        <begin position="42"/>
        <end position="62"/>
    </location>
</feature>
<keyword evidence="2" id="KW-1133">Transmembrane helix</keyword>
<organism evidence="3 4">
    <name type="scientific">Candidatus Limadaptatus stercorigallinarum</name>
    <dbReference type="NCBI Taxonomy" id="2840845"/>
    <lineage>
        <taxon>Bacteria</taxon>
        <taxon>Bacillati</taxon>
        <taxon>Bacillota</taxon>
        <taxon>Clostridia</taxon>
        <taxon>Eubacteriales</taxon>
        <taxon>Candidatus Limadaptatus</taxon>
    </lineage>
</organism>
<keyword evidence="2" id="KW-0812">Transmembrane</keyword>
<evidence type="ECO:0000313" key="4">
    <source>
        <dbReference type="Proteomes" id="UP000824088"/>
    </source>
</evidence>
<dbReference type="Proteomes" id="UP000824088">
    <property type="component" value="Unassembled WGS sequence"/>
</dbReference>